<dbReference type="InterPro" id="IPR048337">
    <property type="entry name" value="FAM50A/XAP5_C"/>
</dbReference>
<dbReference type="InterPro" id="IPR007005">
    <property type="entry name" value="XAP5"/>
</dbReference>
<evidence type="ECO:0000256" key="5">
    <source>
        <dbReference type="ARBA" id="ARBA00022989"/>
    </source>
</evidence>
<dbReference type="GO" id="GO:0005789">
    <property type="term" value="C:endoplasmic reticulum membrane"/>
    <property type="evidence" value="ECO:0007669"/>
    <property type="project" value="UniProtKB-SubCell"/>
</dbReference>
<feature type="coiled-coil region" evidence="7">
    <location>
        <begin position="100"/>
        <end position="134"/>
    </location>
</feature>
<accession>A0A6A6LNZ3</accession>
<keyword evidence="5" id="KW-1133">Transmembrane helix</keyword>
<keyword evidence="4" id="KW-0256">Endoplasmic reticulum</keyword>
<keyword evidence="11" id="KW-1185">Reference proteome</keyword>
<evidence type="ECO:0000259" key="9">
    <source>
        <dbReference type="Pfam" id="PF04921"/>
    </source>
</evidence>
<keyword evidence="6" id="KW-0472">Membrane</keyword>
<name>A0A6A6LNZ3_HEVBR</name>
<dbReference type="EMBL" id="JAAGAX010000010">
    <property type="protein sequence ID" value="KAF2301978.1"/>
    <property type="molecule type" value="Genomic_DNA"/>
</dbReference>
<evidence type="ECO:0000313" key="11">
    <source>
        <dbReference type="Proteomes" id="UP000467840"/>
    </source>
</evidence>
<comment type="caution">
    <text evidence="10">The sequence shown here is derived from an EMBL/GenBank/DDBJ whole genome shotgun (WGS) entry which is preliminary data.</text>
</comment>
<evidence type="ECO:0000256" key="3">
    <source>
        <dbReference type="ARBA" id="ARBA00022729"/>
    </source>
</evidence>
<evidence type="ECO:0000256" key="6">
    <source>
        <dbReference type="ARBA" id="ARBA00023136"/>
    </source>
</evidence>
<dbReference type="GO" id="GO:0005634">
    <property type="term" value="C:nucleus"/>
    <property type="evidence" value="ECO:0007669"/>
    <property type="project" value="InterPro"/>
</dbReference>
<evidence type="ECO:0000256" key="8">
    <source>
        <dbReference type="SAM" id="MobiDB-lite"/>
    </source>
</evidence>
<keyword evidence="3" id="KW-0732">Signal</keyword>
<evidence type="ECO:0000313" key="10">
    <source>
        <dbReference type="EMBL" id="KAF2301978.1"/>
    </source>
</evidence>
<gene>
    <name evidence="10" type="ORF">GH714_031118</name>
</gene>
<proteinExistence type="predicted"/>
<dbReference type="PANTHER" id="PTHR12722:SF0">
    <property type="entry name" value="PROTEIN FAM50A"/>
    <property type="match status" value="1"/>
</dbReference>
<keyword evidence="2" id="KW-0812">Transmembrane</keyword>
<reference evidence="10 11" key="1">
    <citation type="journal article" date="2020" name="Mol. Plant">
        <title>The Chromosome-Based Rubber Tree Genome Provides New Insights into Spurge Genome Evolution and Rubber Biosynthesis.</title>
        <authorList>
            <person name="Liu J."/>
            <person name="Shi C."/>
            <person name="Shi C.C."/>
            <person name="Li W."/>
            <person name="Zhang Q.J."/>
            <person name="Zhang Y."/>
            <person name="Li K."/>
            <person name="Lu H.F."/>
            <person name="Shi C."/>
            <person name="Zhu S.T."/>
            <person name="Xiao Z.Y."/>
            <person name="Nan H."/>
            <person name="Yue Y."/>
            <person name="Zhu X.G."/>
            <person name="Wu Y."/>
            <person name="Hong X.N."/>
            <person name="Fan G.Y."/>
            <person name="Tong Y."/>
            <person name="Zhang D."/>
            <person name="Mao C.L."/>
            <person name="Liu Y.L."/>
            <person name="Hao S.J."/>
            <person name="Liu W.Q."/>
            <person name="Lv M.Q."/>
            <person name="Zhang H.B."/>
            <person name="Liu Y."/>
            <person name="Hu-Tang G.R."/>
            <person name="Wang J.P."/>
            <person name="Wang J.H."/>
            <person name="Sun Y.H."/>
            <person name="Ni S.B."/>
            <person name="Chen W.B."/>
            <person name="Zhang X.C."/>
            <person name="Jiao Y.N."/>
            <person name="Eichler E.E."/>
            <person name="Li G.H."/>
            <person name="Liu X."/>
            <person name="Gao L.Z."/>
        </authorList>
    </citation>
    <scope>NUCLEOTIDE SEQUENCE [LARGE SCALE GENOMIC DNA]</scope>
    <source>
        <strain evidence="11">cv. GT1</strain>
        <tissue evidence="10">Leaf</tissue>
    </source>
</reference>
<dbReference type="PANTHER" id="PTHR12722">
    <property type="entry name" value="XAP-5 PROTEIN-RELATED"/>
    <property type="match status" value="1"/>
</dbReference>
<dbReference type="AlphaFoldDB" id="A0A6A6LNZ3"/>
<feature type="coiled-coil region" evidence="7">
    <location>
        <begin position="18"/>
        <end position="45"/>
    </location>
</feature>
<dbReference type="Pfam" id="PF04921">
    <property type="entry name" value="XAP5"/>
    <property type="match status" value="1"/>
</dbReference>
<evidence type="ECO:0000256" key="7">
    <source>
        <dbReference type="SAM" id="Coils"/>
    </source>
</evidence>
<protein>
    <recommendedName>
        <fullName evidence="9">FAM50A/XAP5 C-terminal domain-containing protein</fullName>
    </recommendedName>
</protein>
<feature type="region of interest" description="Disordered" evidence="8">
    <location>
        <begin position="368"/>
        <end position="394"/>
    </location>
</feature>
<comment type="subcellular location">
    <subcellularLocation>
        <location evidence="1">Endoplasmic reticulum membrane</location>
        <topology evidence="1">Single-pass type I membrane protein</topology>
    </subcellularLocation>
</comment>
<sequence length="897" mass="101052">MSGMGDGYVGTAQDAVRIRRLEKQREAERRKIQELKTKSASAKGQPGLLQFGSSTSEVRILNRLQSVPLRYLGFLRLHLRRRLWVWLQESNMLRRGLIFRIKLKEEEKEKLQKLRQEEEELQLEKRKKRKIKVNPRLSFADDIENGSEEEDAEDKGLESNRLVHGKFGKDPTVETSFLPDRGDEDAFSVSGRQRSKLSVKDCGNSGFMNRNRFEVRKGDTIGEFLRAVQQQLAPEFREIRTTSVENLLYVKEDLIIPHQHSFYELIVNKARGKSGPLFHFDVHEDVRTIADATIEKDESHAGKVVERHCIMMYLSAVGSGWSYNDLVIDHESSTWHFDTVVSRAELGSDSLFLYLFLRAELGSDRRETLRPYAPKSSKPQPEAMTRCQSDSDAEVTEAAEEVSDLGIVGEDAQYFGDGSFSPAPGVDTVCVFPKNSARLVPAGEDTELLVGLKNDGESSINIIAIKASVHLPFDHRLLVQNLTAQAFNNATVPVSTQATFPYIFSVSKYLQPGSFDLVGTIFYEMDQHPYQSTFYNGTIEVLSLVASSVLSQFFLLPLELPFLDSLVYGFMVKYRTFLRKRRGLQRWKLELGLGMPQWMNGYRELHTLSHYPANLRRRSNMLVAYSAAQGKALHGLVTRVGYWRARFGLASTRYRLIISGDRIEVYKLSNFDLPKIGLIVQVGSFGFLINRRHWCFPNGILPLFRAALLCFYVSALFSATSSYGDNDKSTTVEVIGIGECADCAESNIQTSQALSGLRVTIDCKPENGKFKTRGAGELDEEGKFKVILPSDLVKDEKLKEECYAQLRSASATPCPAHSGLESSKIIFKSKSNGKHTFGLAGKLKFSPVTCTSTFLWPHFKFHHCLNGNFLHRKALAIHICSLLSVSSTTSKGHQPEN</sequence>
<evidence type="ECO:0000256" key="1">
    <source>
        <dbReference type="ARBA" id="ARBA00004115"/>
    </source>
</evidence>
<dbReference type="Pfam" id="PF01190">
    <property type="entry name" value="Pollen_Ole_e_1"/>
    <property type="match status" value="1"/>
</dbReference>
<feature type="domain" description="FAM50A/XAP5 C-terminal" evidence="9">
    <location>
        <begin position="212"/>
        <end position="308"/>
    </location>
</feature>
<evidence type="ECO:0000256" key="2">
    <source>
        <dbReference type="ARBA" id="ARBA00022692"/>
    </source>
</evidence>
<evidence type="ECO:0000256" key="4">
    <source>
        <dbReference type="ARBA" id="ARBA00022824"/>
    </source>
</evidence>
<dbReference type="InterPro" id="IPR005595">
    <property type="entry name" value="TRAP_alpha"/>
</dbReference>
<keyword evidence="7" id="KW-0175">Coiled coil</keyword>
<dbReference type="Proteomes" id="UP000467840">
    <property type="component" value="Chromosome 4"/>
</dbReference>
<dbReference type="GO" id="GO:0006325">
    <property type="term" value="P:chromatin organization"/>
    <property type="evidence" value="ECO:0007669"/>
    <property type="project" value="TreeGrafter"/>
</dbReference>
<dbReference type="Pfam" id="PF03896">
    <property type="entry name" value="TRAP_alpha"/>
    <property type="match status" value="1"/>
</dbReference>
<organism evidence="10 11">
    <name type="scientific">Hevea brasiliensis</name>
    <name type="common">Para rubber tree</name>
    <name type="synonym">Siphonia brasiliensis</name>
    <dbReference type="NCBI Taxonomy" id="3981"/>
    <lineage>
        <taxon>Eukaryota</taxon>
        <taxon>Viridiplantae</taxon>
        <taxon>Streptophyta</taxon>
        <taxon>Embryophyta</taxon>
        <taxon>Tracheophyta</taxon>
        <taxon>Spermatophyta</taxon>
        <taxon>Magnoliopsida</taxon>
        <taxon>eudicotyledons</taxon>
        <taxon>Gunneridae</taxon>
        <taxon>Pentapetalae</taxon>
        <taxon>rosids</taxon>
        <taxon>fabids</taxon>
        <taxon>Malpighiales</taxon>
        <taxon>Euphorbiaceae</taxon>
        <taxon>Crotonoideae</taxon>
        <taxon>Micrandreae</taxon>
        <taxon>Hevea</taxon>
    </lineage>
</organism>